<keyword evidence="1" id="KW-1133">Transmembrane helix</keyword>
<dbReference type="EMBL" id="CP013244">
    <property type="protein sequence ID" value="ANP47586.1"/>
    <property type="molecule type" value="Genomic_DNA"/>
</dbReference>
<evidence type="ECO:0000313" key="3">
    <source>
        <dbReference type="Proteomes" id="UP000092498"/>
    </source>
</evidence>
<evidence type="ECO:0008006" key="4">
    <source>
        <dbReference type="Google" id="ProtNLM"/>
    </source>
</evidence>
<feature type="transmembrane region" description="Helical" evidence="1">
    <location>
        <begin position="47"/>
        <end position="66"/>
    </location>
</feature>
<evidence type="ECO:0000313" key="2">
    <source>
        <dbReference type="EMBL" id="ANP47586.1"/>
    </source>
</evidence>
<dbReference type="OrthoDB" id="8481478at2"/>
<feature type="transmembrane region" description="Helical" evidence="1">
    <location>
        <begin position="73"/>
        <end position="92"/>
    </location>
</feature>
<organism evidence="2 3">
    <name type="scientific">Candidatus Viadribacter manganicus</name>
    <dbReference type="NCBI Taxonomy" id="1759059"/>
    <lineage>
        <taxon>Bacteria</taxon>
        <taxon>Pseudomonadati</taxon>
        <taxon>Pseudomonadota</taxon>
        <taxon>Alphaproteobacteria</taxon>
        <taxon>Hyphomonadales</taxon>
        <taxon>Hyphomonadaceae</taxon>
        <taxon>Candidatus Viadribacter</taxon>
    </lineage>
</organism>
<proteinExistence type="predicted"/>
<feature type="transmembrane region" description="Helical" evidence="1">
    <location>
        <begin position="107"/>
        <end position="129"/>
    </location>
</feature>
<keyword evidence="1" id="KW-0812">Transmembrane</keyword>
<gene>
    <name evidence="2" type="ORF">ATE48_17615</name>
</gene>
<dbReference type="STRING" id="1759059.ATE48_17615"/>
<reference evidence="2 3" key="1">
    <citation type="submission" date="2015-11" db="EMBL/GenBank/DDBJ databases">
        <title>Whole-Genome Sequence of Candidatus Oderbacter manganicum from the National Park Lower Oder Valley, Germany.</title>
        <authorList>
            <person name="Braun B."/>
            <person name="Liere K."/>
            <person name="Szewzyk U."/>
        </authorList>
    </citation>
    <scope>NUCLEOTIDE SEQUENCE [LARGE SCALE GENOMIC DNA]</scope>
    <source>
        <strain evidence="2 3">OTSz_A_272</strain>
    </source>
</reference>
<dbReference type="RefSeq" id="WP_066773855.1">
    <property type="nucleotide sequence ID" value="NZ_CP013244.1"/>
</dbReference>
<dbReference type="KEGG" id="cbot:ATE48_17615"/>
<accession>A0A1B1ALZ8</accession>
<protein>
    <recommendedName>
        <fullName evidence="4">DoxX family protein</fullName>
    </recommendedName>
</protein>
<dbReference type="Proteomes" id="UP000092498">
    <property type="component" value="Chromosome"/>
</dbReference>
<sequence length="150" mass="16760">MKYFILWVRIAFGAHSLISGSNYFFDFLPQPPTGATPIGPFIDEMDATGLFAVIKVVETLVGVCLLTNRFVPIALVAELPISITIFYLSTFVTESPRSVFTGPRELFYNTFLLVSYAGYYVALASALSAPKPLWAKEVREQVVRNLLVWK</sequence>
<evidence type="ECO:0000256" key="1">
    <source>
        <dbReference type="SAM" id="Phobius"/>
    </source>
</evidence>
<dbReference type="InParanoid" id="A0A1B1ALZ8"/>
<keyword evidence="3" id="KW-1185">Reference proteome</keyword>
<dbReference type="AlphaFoldDB" id="A0A1B1ALZ8"/>
<name>A0A1B1ALZ8_9PROT</name>
<keyword evidence="1" id="KW-0472">Membrane</keyword>